<comment type="caution">
    <text evidence="1">The sequence shown here is derived from an EMBL/GenBank/DDBJ whole genome shotgun (WGS) entry which is preliminary data.</text>
</comment>
<keyword evidence="2" id="KW-1185">Reference proteome</keyword>
<dbReference type="Gene3D" id="3.40.190.10">
    <property type="entry name" value="Periplasmic binding protein-like II"/>
    <property type="match status" value="1"/>
</dbReference>
<dbReference type="InterPro" id="IPR006059">
    <property type="entry name" value="SBP"/>
</dbReference>
<accession>A0A559IHQ2</accession>
<dbReference type="Proteomes" id="UP000318102">
    <property type="component" value="Unassembled WGS sequence"/>
</dbReference>
<dbReference type="AlphaFoldDB" id="A0A559IHQ2"/>
<gene>
    <name evidence="1" type="ORF">FPZ44_21985</name>
</gene>
<dbReference type="InterPro" id="IPR050490">
    <property type="entry name" value="Bact_solute-bd_prot1"/>
</dbReference>
<dbReference type="PANTHER" id="PTHR43649:SF12">
    <property type="entry name" value="DIACETYLCHITOBIOSE BINDING PROTEIN DASA"/>
    <property type="match status" value="1"/>
</dbReference>
<dbReference type="PANTHER" id="PTHR43649">
    <property type="entry name" value="ARABINOSE-BINDING PROTEIN-RELATED"/>
    <property type="match status" value="1"/>
</dbReference>
<evidence type="ECO:0000313" key="1">
    <source>
        <dbReference type="EMBL" id="TVX87164.1"/>
    </source>
</evidence>
<dbReference type="SUPFAM" id="SSF53850">
    <property type="entry name" value="Periplasmic binding protein-like II"/>
    <property type="match status" value="1"/>
</dbReference>
<evidence type="ECO:0000313" key="2">
    <source>
        <dbReference type="Proteomes" id="UP000318102"/>
    </source>
</evidence>
<dbReference type="RefSeq" id="WP_144993983.1">
    <property type="nucleotide sequence ID" value="NZ_VNJK01000004.1"/>
</dbReference>
<reference evidence="1 2" key="1">
    <citation type="submission" date="2019-07" db="EMBL/GenBank/DDBJ databases">
        <authorList>
            <person name="Kim J."/>
        </authorList>
    </citation>
    <scope>NUCLEOTIDE SEQUENCE [LARGE SCALE GENOMIC DNA]</scope>
    <source>
        <strain evidence="1 2">N4</strain>
    </source>
</reference>
<dbReference type="Pfam" id="PF01547">
    <property type="entry name" value="SBP_bac_1"/>
    <property type="match status" value="1"/>
</dbReference>
<protein>
    <submittedName>
        <fullName evidence="1">Extracellular solute-binding protein</fullName>
    </submittedName>
</protein>
<proteinExistence type="predicted"/>
<dbReference type="OrthoDB" id="2675752at2"/>
<organism evidence="1 2">
    <name type="scientific">Paenibacillus agilis</name>
    <dbReference type="NCBI Taxonomy" id="3020863"/>
    <lineage>
        <taxon>Bacteria</taxon>
        <taxon>Bacillati</taxon>
        <taxon>Bacillota</taxon>
        <taxon>Bacilli</taxon>
        <taxon>Bacillales</taxon>
        <taxon>Paenibacillaceae</taxon>
        <taxon>Paenibacillus</taxon>
    </lineage>
</organism>
<dbReference type="EMBL" id="VNJK01000004">
    <property type="protein sequence ID" value="TVX87164.1"/>
    <property type="molecule type" value="Genomic_DNA"/>
</dbReference>
<name>A0A559IHQ2_9BACL</name>
<sequence length="471" mass="53320">MNILSRFKQWKIVVIVSLVVVLLTACTGGNKSELPPMPESGEGTIRVLYWNEEQFMKDYGSSFNVKYPDIEFEVVSTGEMFQSIGPDDDYHQKMLAFVKDKRLDVVILNQPDYERFSSEGLLYKIDSLIEDEEYPTADFHPGVIDLLREKGGNALYGLAAHFSASALFYNVDLFKEYGVEPPRHKMTVNEVLELAARFDNKSNSDKDRIYGFDAESRELGYMLIHLADMSNLLLVDPKAEKIVMDSEAWKTLFFNYAELAKEKKINYYDRASNVFGSGFYDGKAAMMIGEEWAIGQMKTAQYLSSKNGAKPKAFEWGMVTIPVDPSRPDESKIITLSSILSMMKDAPNKRGAWEFIKFSAGIEMAKITGKSEGKLTTRTKYQKDMAGKNVEAFTMLKPATNSPFLYETLNKNKVSQEFFQNLFTELNTTFKDIASGKVTPEQAYGELQIKLQQQLDTAREKGAAQKAKIKK</sequence>
<dbReference type="PROSITE" id="PS51257">
    <property type="entry name" value="PROKAR_LIPOPROTEIN"/>
    <property type="match status" value="1"/>
</dbReference>